<dbReference type="Proteomes" id="UP000446768">
    <property type="component" value="Unassembled WGS sequence"/>
</dbReference>
<keyword evidence="6" id="KW-1185">Reference proteome</keyword>
<evidence type="ECO:0000259" key="4">
    <source>
        <dbReference type="PROSITE" id="PS01124"/>
    </source>
</evidence>
<dbReference type="Pfam" id="PF12625">
    <property type="entry name" value="Arabinose_bd"/>
    <property type="match status" value="1"/>
</dbReference>
<dbReference type="SMART" id="SM00342">
    <property type="entry name" value="HTH_ARAC"/>
    <property type="match status" value="1"/>
</dbReference>
<keyword evidence="3" id="KW-0804">Transcription</keyword>
<dbReference type="InterPro" id="IPR032687">
    <property type="entry name" value="AraC-type_N"/>
</dbReference>
<evidence type="ECO:0000256" key="1">
    <source>
        <dbReference type="ARBA" id="ARBA00023015"/>
    </source>
</evidence>
<dbReference type="PANTHER" id="PTHR47894">
    <property type="entry name" value="HTH-TYPE TRANSCRIPTIONAL REGULATOR GADX"/>
    <property type="match status" value="1"/>
</dbReference>
<dbReference type="GO" id="GO:0003700">
    <property type="term" value="F:DNA-binding transcription factor activity"/>
    <property type="evidence" value="ECO:0007669"/>
    <property type="project" value="InterPro"/>
</dbReference>
<evidence type="ECO:0000313" key="5">
    <source>
        <dbReference type="EMBL" id="MRV70158.1"/>
    </source>
</evidence>
<dbReference type="GO" id="GO:0000976">
    <property type="term" value="F:transcription cis-regulatory region binding"/>
    <property type="evidence" value="ECO:0007669"/>
    <property type="project" value="TreeGrafter"/>
</dbReference>
<keyword evidence="1" id="KW-0805">Transcription regulation</keyword>
<dbReference type="SUPFAM" id="SSF46689">
    <property type="entry name" value="Homeodomain-like"/>
    <property type="match status" value="1"/>
</dbReference>
<dbReference type="PANTHER" id="PTHR47894:SF1">
    <property type="entry name" value="HTH-TYPE TRANSCRIPTIONAL REGULATOR VQSM"/>
    <property type="match status" value="1"/>
</dbReference>
<name>A0A7X2LQW6_9BURK</name>
<dbReference type="InterPro" id="IPR009057">
    <property type="entry name" value="Homeodomain-like_sf"/>
</dbReference>
<reference evidence="5 6" key="1">
    <citation type="submission" date="2019-11" db="EMBL/GenBank/DDBJ databases">
        <title>Novel species isolated from a subtropical stream in China.</title>
        <authorList>
            <person name="Lu H."/>
        </authorList>
    </citation>
    <scope>NUCLEOTIDE SEQUENCE [LARGE SCALE GENOMIC DNA]</scope>
    <source>
        <strain evidence="5 6">FT92W</strain>
    </source>
</reference>
<gene>
    <name evidence="5" type="ORF">GJ700_00270</name>
</gene>
<protein>
    <submittedName>
        <fullName evidence="5">Helix-turn-helix domain-containing protein</fullName>
    </submittedName>
</protein>
<proteinExistence type="predicted"/>
<sequence length="367" mass="41641">MKVQIKTKNNDKQDGETLKPDELFIPARYYAALFDHLESQGIPCRDALSAAQIRTLNDPQARLTVTQAETLMIEAARLTGRRDLGFEMGRLIKLNSHDILGYAIISCPTMDHVLRLASRYYKLMTPLFAMRYSRHPTHAEVTFRPVQGMPQSVYETYMEVLPVAFHCQLQAVTQGRQPTYDIYLTTAAPPHALRYRELRNVRIHFGVAEQPGMRVMLDTSELDVPLAMTDLRVLQQAEARCKQMLQHMDQQGNWCDWVSMMLREAEDAQPTLEELAGILNVSSRTLDRHLAKGGVSFRELSLRIRNERACELLASGKYPVSQIAYRLGYTDIANFSRSFRKLNGVSPTAWVEQHQAFSPSAESAPPG</sequence>
<dbReference type="AlphaFoldDB" id="A0A7X2LQW6"/>
<dbReference type="Pfam" id="PF12833">
    <property type="entry name" value="HTH_18"/>
    <property type="match status" value="1"/>
</dbReference>
<dbReference type="PROSITE" id="PS01124">
    <property type="entry name" value="HTH_ARAC_FAMILY_2"/>
    <property type="match status" value="1"/>
</dbReference>
<feature type="domain" description="HTH araC/xylS-type" evidence="4">
    <location>
        <begin position="256"/>
        <end position="353"/>
    </location>
</feature>
<evidence type="ECO:0000256" key="3">
    <source>
        <dbReference type="ARBA" id="ARBA00023163"/>
    </source>
</evidence>
<dbReference type="EMBL" id="WKJJ01000001">
    <property type="protein sequence ID" value="MRV70158.1"/>
    <property type="molecule type" value="Genomic_DNA"/>
</dbReference>
<dbReference type="Gene3D" id="1.10.10.60">
    <property type="entry name" value="Homeodomain-like"/>
    <property type="match status" value="1"/>
</dbReference>
<dbReference type="GO" id="GO:0005829">
    <property type="term" value="C:cytosol"/>
    <property type="evidence" value="ECO:0007669"/>
    <property type="project" value="TreeGrafter"/>
</dbReference>
<evidence type="ECO:0000256" key="2">
    <source>
        <dbReference type="ARBA" id="ARBA00023125"/>
    </source>
</evidence>
<dbReference type="InterPro" id="IPR018060">
    <property type="entry name" value="HTH_AraC"/>
</dbReference>
<accession>A0A7X2LQW6</accession>
<evidence type="ECO:0000313" key="6">
    <source>
        <dbReference type="Proteomes" id="UP000446768"/>
    </source>
</evidence>
<keyword evidence="2" id="KW-0238">DNA-binding</keyword>
<organism evidence="5 6">
    <name type="scientific">Pseudoduganella rivuli</name>
    <dbReference type="NCBI Taxonomy" id="2666085"/>
    <lineage>
        <taxon>Bacteria</taxon>
        <taxon>Pseudomonadati</taxon>
        <taxon>Pseudomonadota</taxon>
        <taxon>Betaproteobacteria</taxon>
        <taxon>Burkholderiales</taxon>
        <taxon>Oxalobacteraceae</taxon>
        <taxon>Telluria group</taxon>
        <taxon>Pseudoduganella</taxon>
    </lineage>
</organism>
<comment type="caution">
    <text evidence="5">The sequence shown here is derived from an EMBL/GenBank/DDBJ whole genome shotgun (WGS) entry which is preliminary data.</text>
</comment>